<evidence type="ECO:0000256" key="1">
    <source>
        <dbReference type="ARBA" id="ARBA00023136"/>
    </source>
</evidence>
<gene>
    <name evidence="3" type="ORF">GLIP_2999</name>
</gene>
<dbReference type="Gene3D" id="1.25.40.650">
    <property type="match status" value="1"/>
</dbReference>
<sequence length="643" mass="72062">MDQLKWLLVLCASALLYGCGSTPDKSERAENNVSNKQTIQEEPDLPQNPMYYLNEAQRIFAETADINQRNYWIVQAAESYKQQNACAQSEKVLHISLSEIKDPILRNQSYILLAECELTKRAIDWLKVSEYQQYIDPAVSHKNRALKISYSQQLHHNQWLNAASTLLAIEPTDNLQTTEIWYLLQRLNEQDLGNALRSHSQLAPWLQLSLIVKRFGLQQTKLQTAVNEWQTRYQDHLLSENLPQEVQLALSVKPIEMQKVAVLLPLSGRLAQQGLAIKEGLLSAYYAQQQAMSTDVVENSTVLHFFDTEINNVPKLVEDVSEYDVVIGPLIKEKLAEFSALAPAHLNIIGLNRLDISAEPEELTSLDSNEVPETSTPETTTVPGIRVYFALSPEDEAVQLANKVFNTGVVSPIVVTQQSGAPMRMANTFLQTWQMLVGEDAPAPGLATFTDNKSMRTSLTSLLDVAQSKTRIDQLENLTSEQIHSVPRNRRDIDAIVLFASPEQTELLNPIVETSLSPFNDKAVPVFASSRSYSQNFSNNSLRDLRNITFTDMPWMLPDEDHKALKNEVAKIWPKQDDTLKRLFALGFDAYSLVPDLPGLSALPQVSVKGLTGTLSIDQDGNIIRVLPFGKITESEVILLALD</sequence>
<dbReference type="PANTHER" id="PTHR38038">
    <property type="entry name" value="PENICILLIN-BINDING PROTEIN ACTIVATOR LPOA"/>
    <property type="match status" value="1"/>
</dbReference>
<keyword evidence="4" id="KW-1185">Reference proteome</keyword>
<feature type="region of interest" description="Disordered" evidence="2">
    <location>
        <begin position="23"/>
        <end position="44"/>
    </location>
</feature>
<dbReference type="SUPFAM" id="SSF53822">
    <property type="entry name" value="Periplasmic binding protein-like I"/>
    <property type="match status" value="1"/>
</dbReference>
<dbReference type="Proteomes" id="UP000006334">
    <property type="component" value="Unassembled WGS sequence"/>
</dbReference>
<evidence type="ECO:0000313" key="3">
    <source>
        <dbReference type="EMBL" id="GAC15620.1"/>
    </source>
</evidence>
<dbReference type="AlphaFoldDB" id="K6YWJ2"/>
<dbReference type="GO" id="GO:0030234">
    <property type="term" value="F:enzyme regulator activity"/>
    <property type="evidence" value="ECO:0007669"/>
    <property type="project" value="TreeGrafter"/>
</dbReference>
<dbReference type="Gene3D" id="3.40.50.2300">
    <property type="match status" value="2"/>
</dbReference>
<dbReference type="CDD" id="cd06339">
    <property type="entry name" value="PBP1_YraM_LppC_lipoprotein-like"/>
    <property type="match status" value="1"/>
</dbReference>
<dbReference type="PROSITE" id="PS51257">
    <property type="entry name" value="PROKAR_LIPOPROTEIN"/>
    <property type="match status" value="1"/>
</dbReference>
<dbReference type="PANTHER" id="PTHR38038:SF1">
    <property type="entry name" value="PENICILLIN-BINDING PROTEIN ACTIVATOR LPOA"/>
    <property type="match status" value="1"/>
</dbReference>
<dbReference type="InterPro" id="IPR028082">
    <property type="entry name" value="Peripla_BP_I"/>
</dbReference>
<protein>
    <recommendedName>
        <fullName evidence="5">LppC lipoprotein</fullName>
    </recommendedName>
</protein>
<dbReference type="STRING" id="1127673.GLIP_2999"/>
<dbReference type="eggNOG" id="COG3107">
    <property type="taxonomic scope" value="Bacteria"/>
</dbReference>
<evidence type="ECO:0000313" key="4">
    <source>
        <dbReference type="Proteomes" id="UP000006334"/>
    </source>
</evidence>
<dbReference type="InterPro" id="IPR007443">
    <property type="entry name" value="LpoA"/>
</dbReference>
<keyword evidence="1" id="KW-0472">Membrane</keyword>
<name>K6YWJ2_9ALTE</name>
<dbReference type="GO" id="GO:0031241">
    <property type="term" value="C:periplasmic side of cell outer membrane"/>
    <property type="evidence" value="ECO:0007669"/>
    <property type="project" value="TreeGrafter"/>
</dbReference>
<feature type="compositionally biased region" description="Polar residues" evidence="2">
    <location>
        <begin position="31"/>
        <end position="40"/>
    </location>
</feature>
<dbReference type="OrthoDB" id="6708821at2"/>
<comment type="caution">
    <text evidence="3">The sequence shown here is derived from an EMBL/GenBank/DDBJ whole genome shotgun (WGS) entry which is preliminary data.</text>
</comment>
<accession>K6YWJ2</accession>
<dbReference type="Pfam" id="PF04348">
    <property type="entry name" value="LppC"/>
    <property type="match status" value="1"/>
</dbReference>
<dbReference type="EMBL" id="BAEN01000059">
    <property type="protein sequence ID" value="GAC15620.1"/>
    <property type="molecule type" value="Genomic_DNA"/>
</dbReference>
<dbReference type="GO" id="GO:0009252">
    <property type="term" value="P:peptidoglycan biosynthetic process"/>
    <property type="evidence" value="ECO:0007669"/>
    <property type="project" value="TreeGrafter"/>
</dbReference>
<evidence type="ECO:0000256" key="2">
    <source>
        <dbReference type="SAM" id="MobiDB-lite"/>
    </source>
</evidence>
<organism evidence="3 4">
    <name type="scientific">Aliiglaciecola lipolytica E3</name>
    <dbReference type="NCBI Taxonomy" id="1127673"/>
    <lineage>
        <taxon>Bacteria</taxon>
        <taxon>Pseudomonadati</taxon>
        <taxon>Pseudomonadota</taxon>
        <taxon>Gammaproteobacteria</taxon>
        <taxon>Alteromonadales</taxon>
        <taxon>Alteromonadaceae</taxon>
        <taxon>Aliiglaciecola</taxon>
    </lineage>
</organism>
<evidence type="ECO:0008006" key="5">
    <source>
        <dbReference type="Google" id="ProtNLM"/>
    </source>
</evidence>
<dbReference type="RefSeq" id="WP_008845425.1">
    <property type="nucleotide sequence ID" value="NZ_BAEN01000059.1"/>
</dbReference>
<proteinExistence type="predicted"/>
<reference evidence="3 4" key="1">
    <citation type="journal article" date="2017" name="Antonie Van Leeuwenhoek">
        <title>Rhizobium rhizosphaerae sp. nov., a novel species isolated from rice rhizosphere.</title>
        <authorList>
            <person name="Zhao J.J."/>
            <person name="Zhang J."/>
            <person name="Zhang R.J."/>
            <person name="Zhang C.W."/>
            <person name="Yin H.Q."/>
            <person name="Zhang X.X."/>
        </authorList>
    </citation>
    <scope>NUCLEOTIDE SEQUENCE [LARGE SCALE GENOMIC DNA]</scope>
    <source>
        <strain evidence="3 4">E3</strain>
    </source>
</reference>